<feature type="region of interest" description="Disordered" evidence="3">
    <location>
        <begin position="297"/>
        <end position="325"/>
    </location>
</feature>
<evidence type="ECO:0000256" key="2">
    <source>
        <dbReference type="ARBA" id="ARBA00022803"/>
    </source>
</evidence>
<evidence type="ECO:0000256" key="1">
    <source>
        <dbReference type="ARBA" id="ARBA00022737"/>
    </source>
</evidence>
<reference evidence="4 5" key="1">
    <citation type="submission" date="2018-06" db="EMBL/GenBank/DDBJ databases">
        <authorList>
            <consortium name="Pathogen Informatics"/>
            <person name="Doyle S."/>
        </authorList>
    </citation>
    <scope>NUCLEOTIDE SEQUENCE [LARGE SCALE GENOMIC DNA]</scope>
    <source>
        <strain evidence="4 5">NCTC13291</strain>
    </source>
</reference>
<gene>
    <name evidence="4" type="ORF">NCTC13291_02154</name>
</gene>
<feature type="compositionally biased region" description="Pro residues" evidence="3">
    <location>
        <begin position="301"/>
        <end position="312"/>
    </location>
</feature>
<dbReference type="SUPFAM" id="SSF48452">
    <property type="entry name" value="TPR-like"/>
    <property type="match status" value="1"/>
</dbReference>
<dbReference type="Proteomes" id="UP000254919">
    <property type="component" value="Unassembled WGS sequence"/>
</dbReference>
<evidence type="ECO:0000313" key="5">
    <source>
        <dbReference type="Proteomes" id="UP000254919"/>
    </source>
</evidence>
<dbReference type="InterPro" id="IPR019734">
    <property type="entry name" value="TPR_rpt"/>
</dbReference>
<accession>A0A379MZV5</accession>
<sequence>MQEAVLHHTAGTADTSAAEPAHDPQALRALSQQALAAGRLEEARQWAEQARAAAPEHDLHTALHLAAVMHRQQDLAGAEAVFRALLPHHPKHPAPAQRLSGLLLQQGRVEEAYRLARQARDLAPQDLGAALNLARAATQADDPGEAEQVLEEILVRDPGNRAALHQLTDLALRQSRRSEARQWAERAVAAAPEDIGTILKLAQVLQAQNDLDGAKQRVEAALALVPQDLNVLRRLCDIAIRQNDLPAARGYMERVLQQAEQDTNAHLRLVEILLRSRDFAAAQKAVTRMQAVFAPETLAPAPAPTLPQPARPQNPNQNQKKKRRR</sequence>
<protein>
    <submittedName>
        <fullName evidence="4">Cellulose synthase subunit BcsC</fullName>
    </submittedName>
</protein>
<name>A0A379MZV5_9PROT</name>
<organism evidence="4 5">
    <name type="scientific">Roseomonas mucosa</name>
    <dbReference type="NCBI Taxonomy" id="207340"/>
    <lineage>
        <taxon>Bacteria</taxon>
        <taxon>Pseudomonadati</taxon>
        <taxon>Pseudomonadota</taxon>
        <taxon>Alphaproteobacteria</taxon>
        <taxon>Acetobacterales</taxon>
        <taxon>Roseomonadaceae</taxon>
        <taxon>Roseomonas</taxon>
    </lineage>
</organism>
<dbReference type="Pfam" id="PF13432">
    <property type="entry name" value="TPR_16"/>
    <property type="match status" value="1"/>
</dbReference>
<dbReference type="SMART" id="SM00028">
    <property type="entry name" value="TPR"/>
    <property type="match status" value="5"/>
</dbReference>
<dbReference type="AlphaFoldDB" id="A0A379MZV5"/>
<dbReference type="RefSeq" id="WP_019460332.1">
    <property type="nucleotide sequence ID" value="NZ_CP025060.1"/>
</dbReference>
<dbReference type="InterPro" id="IPR011990">
    <property type="entry name" value="TPR-like_helical_dom_sf"/>
</dbReference>
<proteinExistence type="predicted"/>
<dbReference type="PANTHER" id="PTHR45586:SF1">
    <property type="entry name" value="LIPOPOLYSACCHARIDE ASSEMBLY PROTEIN B"/>
    <property type="match status" value="1"/>
</dbReference>
<dbReference type="EMBL" id="UGVN01000001">
    <property type="protein sequence ID" value="SUE40587.1"/>
    <property type="molecule type" value="Genomic_DNA"/>
</dbReference>
<dbReference type="PANTHER" id="PTHR45586">
    <property type="entry name" value="TPR REPEAT-CONTAINING PROTEIN PA4667"/>
    <property type="match status" value="1"/>
</dbReference>
<dbReference type="GeneID" id="99633205"/>
<feature type="region of interest" description="Disordered" evidence="3">
    <location>
        <begin position="1"/>
        <end position="23"/>
    </location>
</feature>
<keyword evidence="1" id="KW-0677">Repeat</keyword>
<keyword evidence="2" id="KW-0802">TPR repeat</keyword>
<dbReference type="Gene3D" id="1.25.40.10">
    <property type="entry name" value="Tetratricopeptide repeat domain"/>
    <property type="match status" value="1"/>
</dbReference>
<evidence type="ECO:0000256" key="3">
    <source>
        <dbReference type="SAM" id="MobiDB-lite"/>
    </source>
</evidence>
<dbReference type="Pfam" id="PF14559">
    <property type="entry name" value="TPR_19"/>
    <property type="match status" value="1"/>
</dbReference>
<dbReference type="InterPro" id="IPR051012">
    <property type="entry name" value="CellSynth/LPSAsmb/PSIAsmb"/>
</dbReference>
<evidence type="ECO:0000313" key="4">
    <source>
        <dbReference type="EMBL" id="SUE40587.1"/>
    </source>
</evidence>